<dbReference type="Pfam" id="PF13445">
    <property type="entry name" value="zf-RING_UBOX"/>
    <property type="match status" value="1"/>
</dbReference>
<dbReference type="SUPFAM" id="SSF57850">
    <property type="entry name" value="RING/U-box"/>
    <property type="match status" value="1"/>
</dbReference>
<dbReference type="InterPro" id="IPR001841">
    <property type="entry name" value="Znf_RING"/>
</dbReference>
<accession>A0A0D1YLC6</accession>
<keyword evidence="1" id="KW-0479">Metal-binding</keyword>
<dbReference type="EMBL" id="KN847554">
    <property type="protein sequence ID" value="KIW01622.1"/>
    <property type="molecule type" value="Genomic_DNA"/>
</dbReference>
<dbReference type="Proteomes" id="UP000053259">
    <property type="component" value="Unassembled WGS sequence"/>
</dbReference>
<dbReference type="InterPro" id="IPR027370">
    <property type="entry name" value="Znf-RING_euk"/>
</dbReference>
<feature type="region of interest" description="Disordered" evidence="7">
    <location>
        <begin position="277"/>
        <end position="310"/>
    </location>
</feature>
<dbReference type="InterPro" id="IPR038704">
    <property type="entry name" value="YEAST_sf"/>
</dbReference>
<dbReference type="RefSeq" id="XP_016211491.1">
    <property type="nucleotide sequence ID" value="XM_016360814.1"/>
</dbReference>
<comment type="subcellular location">
    <subcellularLocation>
        <location evidence="6">Nucleus</location>
    </subcellularLocation>
</comment>
<dbReference type="GO" id="GO:0005634">
    <property type="term" value="C:nucleus"/>
    <property type="evidence" value="ECO:0007669"/>
    <property type="project" value="UniProtKB-SubCell"/>
</dbReference>
<dbReference type="PROSITE" id="PS00518">
    <property type="entry name" value="ZF_RING_1"/>
    <property type="match status" value="1"/>
</dbReference>
<evidence type="ECO:0000256" key="3">
    <source>
        <dbReference type="ARBA" id="ARBA00022833"/>
    </source>
</evidence>
<evidence type="ECO:0000256" key="1">
    <source>
        <dbReference type="ARBA" id="ARBA00022723"/>
    </source>
</evidence>
<evidence type="ECO:0000256" key="7">
    <source>
        <dbReference type="SAM" id="MobiDB-lite"/>
    </source>
</evidence>
<dbReference type="STRING" id="253628.A0A0D1YLC6"/>
<protein>
    <submittedName>
        <fullName evidence="10">Uncharacterized protein</fullName>
    </submittedName>
</protein>
<evidence type="ECO:0000313" key="11">
    <source>
        <dbReference type="Proteomes" id="UP000053259"/>
    </source>
</evidence>
<evidence type="ECO:0000259" key="9">
    <source>
        <dbReference type="PROSITE" id="PS51037"/>
    </source>
</evidence>
<proteinExistence type="predicted"/>
<dbReference type="GeneID" id="27315066"/>
<dbReference type="AlphaFoldDB" id="A0A0D1YLC6"/>
<sequence>MAATLVEGHSPARERSRTTAGMEECAERKPMSSKPFNLSAISEEIHEDDVCPICYSLLHKPVTTTCNHTMCELCLNTWADLTVIAYMNAVGLDEDTPEVLLPNLVESSCPMCRSSSTAVPNQDKEQQLKARYPRSYRRRQAESEEFEANESSDSVKPLTIYVGNTHRLVRVGSDNEETRNRHEWNFFVRPSRHDLIKEVHVHLHPTFRNPRLILQSPPFQARRLGWGCFTIYASVILKAGYCWLRNDAEDTTNGASKASLPIEWLLDFNNGGSQKRCRLKVQGEGERKEDKKKTRVATDKMISPPRTSSS</sequence>
<keyword evidence="3" id="KW-0862">Zinc</keyword>
<feature type="domain" description="RING-type" evidence="8">
    <location>
        <begin position="51"/>
        <end position="113"/>
    </location>
</feature>
<dbReference type="PROSITE" id="PS51037">
    <property type="entry name" value="YEATS"/>
    <property type="match status" value="1"/>
</dbReference>
<dbReference type="PANTHER" id="PTHR15898:SF13">
    <property type="entry name" value="BIFUNCTIONAL APOPTOSIS REGULATOR"/>
    <property type="match status" value="1"/>
</dbReference>
<dbReference type="VEuPathDB" id="FungiDB:PV09_07093"/>
<dbReference type="OrthoDB" id="1630758at2759"/>
<evidence type="ECO:0000256" key="2">
    <source>
        <dbReference type="ARBA" id="ARBA00022771"/>
    </source>
</evidence>
<dbReference type="GO" id="GO:0043161">
    <property type="term" value="P:proteasome-mediated ubiquitin-dependent protein catabolic process"/>
    <property type="evidence" value="ECO:0007669"/>
    <property type="project" value="TreeGrafter"/>
</dbReference>
<organism evidence="10 11">
    <name type="scientific">Verruconis gallopava</name>
    <dbReference type="NCBI Taxonomy" id="253628"/>
    <lineage>
        <taxon>Eukaryota</taxon>
        <taxon>Fungi</taxon>
        <taxon>Dikarya</taxon>
        <taxon>Ascomycota</taxon>
        <taxon>Pezizomycotina</taxon>
        <taxon>Dothideomycetes</taxon>
        <taxon>Pleosporomycetidae</taxon>
        <taxon>Venturiales</taxon>
        <taxon>Sympoventuriaceae</taxon>
        <taxon>Verruconis</taxon>
    </lineage>
</organism>
<feature type="region of interest" description="Disordered" evidence="7">
    <location>
        <begin position="115"/>
        <end position="149"/>
    </location>
</feature>
<dbReference type="GO" id="GO:0008270">
    <property type="term" value="F:zinc ion binding"/>
    <property type="evidence" value="ECO:0007669"/>
    <property type="project" value="UniProtKB-KW"/>
</dbReference>
<keyword evidence="11" id="KW-1185">Reference proteome</keyword>
<dbReference type="InterPro" id="IPR055129">
    <property type="entry name" value="YEATS_dom"/>
</dbReference>
<evidence type="ECO:0000313" key="10">
    <source>
        <dbReference type="EMBL" id="KIW01622.1"/>
    </source>
</evidence>
<dbReference type="Gene3D" id="3.30.40.10">
    <property type="entry name" value="Zinc/RING finger domain, C3HC4 (zinc finger)"/>
    <property type="match status" value="1"/>
</dbReference>
<dbReference type="PANTHER" id="PTHR15898">
    <property type="entry name" value="BIFUNCTIONAL APOPTOSIS REGULATOR"/>
    <property type="match status" value="1"/>
</dbReference>
<feature type="domain" description="YEATS" evidence="9">
    <location>
        <begin position="150"/>
        <end position="310"/>
    </location>
</feature>
<dbReference type="InterPro" id="IPR017907">
    <property type="entry name" value="Znf_RING_CS"/>
</dbReference>
<dbReference type="PROSITE" id="PS50089">
    <property type="entry name" value="ZF_RING_2"/>
    <property type="match status" value="1"/>
</dbReference>
<dbReference type="SMART" id="SM00184">
    <property type="entry name" value="RING"/>
    <property type="match status" value="1"/>
</dbReference>
<evidence type="ECO:0000259" key="8">
    <source>
        <dbReference type="PROSITE" id="PS50089"/>
    </source>
</evidence>
<dbReference type="GO" id="GO:0061630">
    <property type="term" value="F:ubiquitin protein ligase activity"/>
    <property type="evidence" value="ECO:0007669"/>
    <property type="project" value="TreeGrafter"/>
</dbReference>
<dbReference type="Gene3D" id="2.60.40.1970">
    <property type="entry name" value="YEATS domain"/>
    <property type="match status" value="1"/>
</dbReference>
<name>A0A0D1YLC6_9PEZI</name>
<reference evidence="10 11" key="1">
    <citation type="submission" date="2015-01" db="EMBL/GenBank/DDBJ databases">
        <title>The Genome Sequence of Ochroconis gallopava CBS43764.</title>
        <authorList>
            <consortium name="The Broad Institute Genomics Platform"/>
            <person name="Cuomo C."/>
            <person name="de Hoog S."/>
            <person name="Gorbushina A."/>
            <person name="Stielow B."/>
            <person name="Teixiera M."/>
            <person name="Abouelleil A."/>
            <person name="Chapman S.B."/>
            <person name="Priest M."/>
            <person name="Young S.K."/>
            <person name="Wortman J."/>
            <person name="Nusbaum C."/>
            <person name="Birren B."/>
        </authorList>
    </citation>
    <scope>NUCLEOTIDE SEQUENCE [LARGE SCALE GENOMIC DNA]</scope>
    <source>
        <strain evidence="10 11">CBS 43764</strain>
    </source>
</reference>
<feature type="region of interest" description="Disordered" evidence="7">
    <location>
        <begin position="1"/>
        <end position="31"/>
    </location>
</feature>
<keyword evidence="2 5" id="KW-0863">Zinc-finger</keyword>
<evidence type="ECO:0000256" key="4">
    <source>
        <dbReference type="ARBA" id="ARBA00023242"/>
    </source>
</evidence>
<feature type="compositionally biased region" description="Basic and acidic residues" evidence="7">
    <location>
        <begin position="281"/>
        <end position="298"/>
    </location>
</feature>
<gene>
    <name evidence="10" type="ORF">PV09_07093</name>
</gene>
<dbReference type="InterPro" id="IPR013083">
    <property type="entry name" value="Znf_RING/FYVE/PHD"/>
</dbReference>
<dbReference type="Pfam" id="PF03366">
    <property type="entry name" value="YEATS"/>
    <property type="match status" value="1"/>
</dbReference>
<evidence type="ECO:0000256" key="5">
    <source>
        <dbReference type="PROSITE-ProRule" id="PRU00175"/>
    </source>
</evidence>
<dbReference type="HOGENOM" id="CLU_069176_0_0_1"/>
<dbReference type="InParanoid" id="A0A0D1YLC6"/>
<evidence type="ECO:0000256" key="6">
    <source>
        <dbReference type="PROSITE-ProRule" id="PRU00376"/>
    </source>
</evidence>
<keyword evidence="4 6" id="KW-0539">Nucleus</keyword>